<protein>
    <recommendedName>
        <fullName evidence="5">Histidinol dehydrogenase</fullName>
        <shortName evidence="5">HDH</shortName>
        <ecNumber evidence="5">1.1.1.23</ecNumber>
    </recommendedName>
</protein>
<comment type="similarity">
    <text evidence="1 5 6 10">Belongs to the histidinol dehydrogenase family.</text>
</comment>
<feature type="binding site" evidence="5 8">
    <location>
        <position position="238"/>
    </location>
    <ligand>
        <name>substrate</name>
    </ligand>
</feature>
<keyword evidence="3 5" id="KW-0862">Zinc</keyword>
<dbReference type="GO" id="GO:0000105">
    <property type="term" value="P:L-histidine biosynthetic process"/>
    <property type="evidence" value="ECO:0007669"/>
    <property type="project" value="UniProtKB-UniRule"/>
</dbReference>
<proteinExistence type="inferred from homology"/>
<feature type="binding site" evidence="5 8">
    <location>
        <position position="260"/>
    </location>
    <ligand>
        <name>substrate</name>
    </ligand>
</feature>
<evidence type="ECO:0000256" key="3">
    <source>
        <dbReference type="ARBA" id="ARBA00022833"/>
    </source>
</evidence>
<evidence type="ECO:0000256" key="9">
    <source>
        <dbReference type="PIRSR" id="PIRSR000099-4"/>
    </source>
</evidence>
<comment type="catalytic activity">
    <reaction evidence="5">
        <text>L-histidinol + 2 NAD(+) + H2O = L-histidine + 2 NADH + 3 H(+)</text>
        <dbReference type="Rhea" id="RHEA:20641"/>
        <dbReference type="ChEBI" id="CHEBI:15377"/>
        <dbReference type="ChEBI" id="CHEBI:15378"/>
        <dbReference type="ChEBI" id="CHEBI:57540"/>
        <dbReference type="ChEBI" id="CHEBI:57595"/>
        <dbReference type="ChEBI" id="CHEBI:57699"/>
        <dbReference type="ChEBI" id="CHEBI:57945"/>
        <dbReference type="EC" id="1.1.1.23"/>
    </reaction>
</comment>
<dbReference type="EMBL" id="UPXX01000027">
    <property type="protein sequence ID" value="VBB44402.1"/>
    <property type="molecule type" value="Genomic_DNA"/>
</dbReference>
<evidence type="ECO:0000256" key="8">
    <source>
        <dbReference type="PIRSR" id="PIRSR000099-3"/>
    </source>
</evidence>
<evidence type="ECO:0000256" key="6">
    <source>
        <dbReference type="PIRNR" id="PIRNR000099"/>
    </source>
</evidence>
<dbReference type="PIRSF" id="PIRSF000099">
    <property type="entry name" value="Histidinol_dh"/>
    <property type="match status" value="1"/>
</dbReference>
<comment type="pathway">
    <text evidence="5">Amino-acid biosynthesis; L-histidine biosynthesis; L-histidine from 5-phospho-alpha-D-ribose 1-diphosphate: step 9/9.</text>
</comment>
<evidence type="ECO:0000256" key="7">
    <source>
        <dbReference type="PIRSR" id="PIRSR000099-1"/>
    </source>
</evidence>
<dbReference type="Gene3D" id="1.20.5.1300">
    <property type="match status" value="1"/>
</dbReference>
<name>A0A653A9S4_UNCDX</name>
<feature type="binding site" evidence="5 9">
    <location>
        <position position="421"/>
    </location>
    <ligand>
        <name>Zn(2+)</name>
        <dbReference type="ChEBI" id="CHEBI:29105"/>
    </ligand>
</feature>
<dbReference type="GO" id="GO:0005737">
    <property type="term" value="C:cytoplasm"/>
    <property type="evidence" value="ECO:0007669"/>
    <property type="project" value="TreeGrafter"/>
</dbReference>
<keyword evidence="5" id="KW-0368">Histidine biosynthesis</keyword>
<dbReference type="UniPathway" id="UPA00031">
    <property type="reaction ID" value="UER00014"/>
</dbReference>
<comment type="caution">
    <text evidence="5">Lacks conserved residue(s) required for the propagation of feature annotation.</text>
</comment>
<keyword evidence="2 5" id="KW-0479">Metal-binding</keyword>
<dbReference type="PROSITE" id="PS00611">
    <property type="entry name" value="HISOL_DEHYDROGENASE"/>
    <property type="match status" value="1"/>
</dbReference>
<evidence type="ECO:0000256" key="4">
    <source>
        <dbReference type="ARBA" id="ARBA00023002"/>
    </source>
</evidence>
<keyword evidence="4 5" id="KW-0560">Oxidoreductase</keyword>
<dbReference type="Pfam" id="PF00815">
    <property type="entry name" value="Histidinol_dh"/>
    <property type="match status" value="1"/>
</dbReference>
<keyword evidence="5" id="KW-0028">Amino-acid biosynthesis</keyword>
<evidence type="ECO:0000256" key="5">
    <source>
        <dbReference type="HAMAP-Rule" id="MF_01024"/>
    </source>
</evidence>
<evidence type="ECO:0000256" key="2">
    <source>
        <dbReference type="ARBA" id="ARBA00022723"/>
    </source>
</evidence>
<dbReference type="GO" id="GO:0051287">
    <property type="term" value="F:NAD binding"/>
    <property type="evidence" value="ECO:0007669"/>
    <property type="project" value="InterPro"/>
</dbReference>
<dbReference type="PANTHER" id="PTHR21256">
    <property type="entry name" value="HISTIDINOL DEHYDROGENASE HDH"/>
    <property type="match status" value="1"/>
</dbReference>
<evidence type="ECO:0000256" key="10">
    <source>
        <dbReference type="RuleBase" id="RU004175"/>
    </source>
</evidence>
<feature type="binding site" evidence="5 9">
    <location>
        <position position="260"/>
    </location>
    <ligand>
        <name>Zn(2+)</name>
        <dbReference type="ChEBI" id="CHEBI:29105"/>
    </ligand>
</feature>
<feature type="binding site" evidence="5 8">
    <location>
        <position position="263"/>
    </location>
    <ligand>
        <name>substrate</name>
    </ligand>
</feature>
<dbReference type="SUPFAM" id="SSF53720">
    <property type="entry name" value="ALDH-like"/>
    <property type="match status" value="1"/>
</dbReference>
<dbReference type="InterPro" id="IPR022695">
    <property type="entry name" value="Histidinol_DH_monofunct"/>
</dbReference>
<feature type="active site" description="Proton acceptor" evidence="5 7">
    <location>
        <position position="329"/>
    </location>
</feature>
<feature type="binding site" evidence="5 8">
    <location>
        <position position="416"/>
    </location>
    <ligand>
        <name>substrate</name>
    </ligand>
</feature>
<dbReference type="Gene3D" id="3.40.50.1980">
    <property type="entry name" value="Nitrogenase molybdenum iron protein domain"/>
    <property type="match status" value="2"/>
</dbReference>
<reference evidence="11" key="1">
    <citation type="submission" date="2018-07" db="EMBL/GenBank/DDBJ databases">
        <authorList>
            <consortium name="Genoscope - CEA"/>
            <person name="William W."/>
        </authorList>
    </citation>
    <scope>NUCLEOTIDE SEQUENCE</scope>
    <source>
        <strain evidence="11">IK1</strain>
    </source>
</reference>
<feature type="binding site" evidence="5 8">
    <location>
        <position position="329"/>
    </location>
    <ligand>
        <name>substrate</name>
    </ligand>
</feature>
<dbReference type="PANTHER" id="PTHR21256:SF2">
    <property type="entry name" value="HISTIDINE BIOSYNTHESIS TRIFUNCTIONAL PROTEIN"/>
    <property type="match status" value="1"/>
</dbReference>
<accession>A0A653A9S4</accession>
<dbReference type="GO" id="GO:0008270">
    <property type="term" value="F:zinc ion binding"/>
    <property type="evidence" value="ECO:0007669"/>
    <property type="project" value="UniProtKB-UniRule"/>
</dbReference>
<dbReference type="AlphaFoldDB" id="A0A653A9S4"/>
<dbReference type="PRINTS" id="PR00083">
    <property type="entry name" value="HOLDHDRGNASE"/>
</dbReference>
<dbReference type="NCBIfam" id="TIGR00069">
    <property type="entry name" value="hisD"/>
    <property type="match status" value="1"/>
</dbReference>
<dbReference type="InterPro" id="IPR016161">
    <property type="entry name" value="Ald_DH/histidinol_DH"/>
</dbReference>
<dbReference type="FunFam" id="3.40.50.1980:FF:000001">
    <property type="entry name" value="Histidinol dehydrogenase"/>
    <property type="match status" value="1"/>
</dbReference>
<dbReference type="CDD" id="cd06572">
    <property type="entry name" value="Histidinol_dh"/>
    <property type="match status" value="1"/>
</dbReference>
<comment type="cofactor">
    <cofactor evidence="5 9">
        <name>Zn(2+)</name>
        <dbReference type="ChEBI" id="CHEBI:29105"/>
    </cofactor>
    <text evidence="5 9">Binds 1 zinc ion per subunit.</text>
</comment>
<organism evidence="11">
    <name type="scientific">Uncultured Desulfatiglans sp</name>
    <dbReference type="NCBI Taxonomy" id="1748965"/>
    <lineage>
        <taxon>Bacteria</taxon>
        <taxon>Pseudomonadati</taxon>
        <taxon>Thermodesulfobacteriota</taxon>
        <taxon>Desulfobacteria</taxon>
        <taxon>Desulfatiglandales</taxon>
        <taxon>Desulfatiglandaceae</taxon>
        <taxon>Desulfatiglans</taxon>
        <taxon>environmental samples</taxon>
    </lineage>
</organism>
<evidence type="ECO:0000256" key="1">
    <source>
        <dbReference type="ARBA" id="ARBA00010178"/>
    </source>
</evidence>
<dbReference type="InterPro" id="IPR012131">
    <property type="entry name" value="Hstdl_DH"/>
</dbReference>
<dbReference type="InterPro" id="IPR001692">
    <property type="entry name" value="Histidinol_DH_CS"/>
</dbReference>
<dbReference type="HAMAP" id="MF_01024">
    <property type="entry name" value="HisD"/>
    <property type="match status" value="1"/>
</dbReference>
<feature type="active site" description="Proton acceptor" evidence="5 7">
    <location>
        <position position="328"/>
    </location>
</feature>
<evidence type="ECO:0000313" key="11">
    <source>
        <dbReference type="EMBL" id="VBB44402.1"/>
    </source>
</evidence>
<feature type="binding site" evidence="5 8">
    <location>
        <position position="362"/>
    </location>
    <ligand>
        <name>substrate</name>
    </ligand>
</feature>
<feature type="binding site" evidence="5 8">
    <location>
        <position position="421"/>
    </location>
    <ligand>
        <name>substrate</name>
    </ligand>
</feature>
<feature type="binding site" evidence="5 9">
    <location>
        <position position="362"/>
    </location>
    <ligand>
        <name>Zn(2+)</name>
        <dbReference type="ChEBI" id="CHEBI:29105"/>
    </ligand>
</feature>
<gene>
    <name evidence="5 11" type="primary">hisD</name>
    <name evidence="11" type="ORF">TRIP_B330508</name>
</gene>
<feature type="binding site" evidence="5 9">
    <location>
        <position position="263"/>
    </location>
    <ligand>
        <name>Zn(2+)</name>
        <dbReference type="ChEBI" id="CHEBI:29105"/>
    </ligand>
</feature>
<dbReference type="GO" id="GO:0004399">
    <property type="term" value="F:histidinol dehydrogenase activity"/>
    <property type="evidence" value="ECO:0007669"/>
    <property type="project" value="UniProtKB-UniRule"/>
</dbReference>
<dbReference type="EC" id="1.1.1.23" evidence="5"/>
<keyword evidence="5" id="KW-0520">NAD</keyword>
<comment type="function">
    <text evidence="5">Catalyzes the sequential NAD-dependent oxidations of L-histidinol to L-histidinaldehyde and then to L-histidine.</text>
</comment>
<sequence length="433" mass="46383">MMITPKPLASLGPEERAAILDRSMADISAVYEDMRKIVEDVRNRGDEALVDMSREFEPDVRPGDLEAAPAEIDAAVAKVAPSVMEALRAAAANITRFHEAQREREMWSTYVAEGILAGRITRPIERVGCYIPGGRAAYPSTTLMTIIPARVAGVEEIIATTPAGPGMQVNPVTLAAARLAGCRRIFKIGGPWGIAAMAYGTASVPRVDKIVGPGNKYVTAAKMLVYGRVDIDSPAGPSEALILADETADPELVAVDLLSQLEHDPDSAALLVTPSASLAENVAKAVEAAFDDLPRKEIIEVSIRRNGRILTTASIGEAVAFANEYAPEHLQIMTRDPFLTLQGIRHAGSIFLGNYAPVPVGDYASGTNHVLPTGQCARMFSGLSVDDFIKKPTFQYLSKEGLAGLKETVVTLAEAEGLPLHARTVRARFEDRS</sequence>